<dbReference type="AlphaFoldDB" id="A0A344TP85"/>
<evidence type="ECO:0000313" key="3">
    <source>
        <dbReference type="EMBL" id="AXE20456.1"/>
    </source>
</evidence>
<accession>A0A344TP85</accession>
<feature type="chain" id="PRO_5016807468" evidence="1">
    <location>
        <begin position="23"/>
        <end position="147"/>
    </location>
</feature>
<dbReference type="Proteomes" id="UP000251993">
    <property type="component" value="Chromosome"/>
</dbReference>
<reference evidence="3 4" key="1">
    <citation type="submission" date="2018-07" db="EMBL/GenBank/DDBJ databases">
        <title>Genome sequencing of Runella.</title>
        <authorList>
            <person name="Baek M.-G."/>
            <person name="Yi H."/>
        </authorList>
    </citation>
    <scope>NUCLEOTIDE SEQUENCE [LARGE SCALE GENOMIC DNA]</scope>
    <source>
        <strain evidence="3 4">HYN0085</strain>
    </source>
</reference>
<protein>
    <submittedName>
        <fullName evidence="3">YHS domain protein</fullName>
    </submittedName>
</protein>
<dbReference type="RefSeq" id="WP_114069219.1">
    <property type="nucleotide sequence ID" value="NZ_CP030850.1"/>
</dbReference>
<dbReference type="Pfam" id="PF04945">
    <property type="entry name" value="YHS"/>
    <property type="match status" value="1"/>
</dbReference>
<dbReference type="KEGG" id="run:DR864_23310"/>
<evidence type="ECO:0000256" key="1">
    <source>
        <dbReference type="SAM" id="SignalP"/>
    </source>
</evidence>
<feature type="signal peptide" evidence="1">
    <location>
        <begin position="1"/>
        <end position="22"/>
    </location>
</feature>
<gene>
    <name evidence="3" type="ORF">DR864_23310</name>
</gene>
<keyword evidence="4" id="KW-1185">Reference proteome</keyword>
<dbReference type="EMBL" id="CP030850">
    <property type="protein sequence ID" value="AXE20456.1"/>
    <property type="molecule type" value="Genomic_DNA"/>
</dbReference>
<organism evidence="3 4">
    <name type="scientific">Runella rosea</name>
    <dbReference type="NCBI Taxonomy" id="2259595"/>
    <lineage>
        <taxon>Bacteria</taxon>
        <taxon>Pseudomonadati</taxon>
        <taxon>Bacteroidota</taxon>
        <taxon>Cytophagia</taxon>
        <taxon>Cytophagales</taxon>
        <taxon>Spirosomataceae</taxon>
        <taxon>Runella</taxon>
    </lineage>
</organism>
<evidence type="ECO:0000313" key="4">
    <source>
        <dbReference type="Proteomes" id="UP000251993"/>
    </source>
</evidence>
<feature type="domain" description="YHS" evidence="2">
    <location>
        <begin position="40"/>
        <end position="85"/>
    </location>
</feature>
<evidence type="ECO:0000259" key="2">
    <source>
        <dbReference type="Pfam" id="PF04945"/>
    </source>
</evidence>
<keyword evidence="1" id="KW-0732">Signal</keyword>
<dbReference type="InterPro" id="IPR007029">
    <property type="entry name" value="YHS_dom"/>
</dbReference>
<sequence length="147" mass="16640">MKKLAGSIIVLLVLSIQLQAQKSEIFVKDSVAVRGYDVVAYFTQSAPVKGNSEFVYVWKGGKWYFANRENQEAFKASPEKYAPQYGGYCAYGTAGGYKAPTDPDAWTVSDGKLYLNYNKKVMENWRKDQANFIDKANKNWPTVKLQE</sequence>
<dbReference type="OrthoDB" id="344729at2"/>
<name>A0A344TP85_9BACT</name>
<dbReference type="NCBIfam" id="NF041384">
    <property type="entry name" value="YHS_seleno_dom"/>
    <property type="match status" value="1"/>
</dbReference>
<proteinExistence type="predicted"/>